<sequence>MSAPASLNTRPIPPDRMNLSPASRNTVISGASGRTFMGTRAVRQRVALADTVIPGFTPRMPAIVEEVENPAVELTYPDGDTFGVADADGQVYVKPLHAKRLAVHFCGWDKCCTRLAGEKWIIADAIDHLPVCHSRCWARERDRLRGKGIERKGLPLCHRRCYNEAIWQLEHPESVEEVTPHMRSLFEHVIEKGRAGVVGGELMFGNGSAWVLDVANTWEHLYLIAPWERSLAFRVCLCTCRYLHQGHKVSILTILILTLNPAELNTHPGMCSAADRARKDISSIAVEPAYSCGCQLGINSHKPVTISSIRVLGAPNTRHGFLERLFHPVLSHNRQGSYTLEEALQELGGAVDKLNRLDIFQQPISTYIDTPDQTDASTTPTDHAVFITAKERGRYTIKTGTEAGTAEGSAYINAQLRNIFGGAESLNANASLGTRTRSAYSANFDTPVLSDPDLRWQIGGLASSTLKHWASHEEILKGGNTRFLWQTGARSKHEFMYSGLWRQVTGLAEKASPTVRADAGDSFKSSLTHTWTSDTRDLPMLPSRGYLLKTVTELAGFGPLQGDVGFGKFQFDSQAAIPIPIPGIPGESGVSFTAGLRGGLLLPLSPGAQSQATQSRLNDRFQLGGPTDVRGFRLSGLGPRDGQDAVGGDVFAAGGAALLVPLPRVGKDTPLRLQAFINGGRLLALKSADSTRDGDGAHDGGAAGSLLATVGDLTKELPSAAAGIGLVYAHPAARFELNFSLPLVVRKGEEGRKGLSFGVGIDFL</sequence>
<evidence type="ECO:0000313" key="8">
    <source>
        <dbReference type="Proteomes" id="UP000310066"/>
    </source>
</evidence>
<name>A0A4U0VM89_9PEZI</name>
<feature type="domain" description="Bacterial surface antigen (D15)" evidence="6">
    <location>
        <begin position="418"/>
        <end position="763"/>
    </location>
</feature>
<dbReference type="AlphaFoldDB" id="A0A4U0VM89"/>
<dbReference type="PANTHER" id="PTHR12815">
    <property type="entry name" value="SORTING AND ASSEMBLY MACHINERY SAMM50 PROTEIN FAMILY MEMBER"/>
    <property type="match status" value="1"/>
</dbReference>
<evidence type="ECO:0000313" key="7">
    <source>
        <dbReference type="EMBL" id="TKA49536.1"/>
    </source>
</evidence>
<evidence type="ECO:0000256" key="2">
    <source>
        <dbReference type="ARBA" id="ARBA00010913"/>
    </source>
</evidence>
<proteinExistence type="inferred from homology"/>
<dbReference type="Gene3D" id="2.40.160.50">
    <property type="entry name" value="membrane protein fhac: a member of the omp85/tpsb transporter family"/>
    <property type="match status" value="1"/>
</dbReference>
<comment type="subcellular location">
    <subcellularLocation>
        <location evidence="1">Mitochondrion outer membrane</location>
        <topology evidence="1">Multi-pass membrane protein</topology>
    </subcellularLocation>
</comment>
<evidence type="ECO:0000256" key="1">
    <source>
        <dbReference type="ARBA" id="ARBA00004374"/>
    </source>
</evidence>
<gene>
    <name evidence="7" type="ORF">B0A54_00203</name>
</gene>
<dbReference type="InterPro" id="IPR039910">
    <property type="entry name" value="D15-like"/>
</dbReference>
<dbReference type="InterPro" id="IPR000184">
    <property type="entry name" value="Bac_surfAg_D15"/>
</dbReference>
<comment type="caution">
    <text evidence="7">The sequence shown here is derived from an EMBL/GenBank/DDBJ whole genome shotgun (WGS) entry which is preliminary data.</text>
</comment>
<comment type="similarity">
    <text evidence="2">Belongs to the SAM50/omp85 family.</text>
</comment>
<protein>
    <recommendedName>
        <fullName evidence="6">Bacterial surface antigen (D15) domain-containing protein</fullName>
    </recommendedName>
</protein>
<dbReference type="OrthoDB" id="1724197at2759"/>
<dbReference type="GO" id="GO:0005741">
    <property type="term" value="C:mitochondrial outer membrane"/>
    <property type="evidence" value="ECO:0007669"/>
    <property type="project" value="UniProtKB-SubCell"/>
</dbReference>
<reference evidence="7 8" key="1">
    <citation type="submission" date="2017-03" db="EMBL/GenBank/DDBJ databases">
        <title>Genomes of endolithic fungi from Antarctica.</title>
        <authorList>
            <person name="Coleine C."/>
            <person name="Masonjones S."/>
            <person name="Stajich J.E."/>
        </authorList>
    </citation>
    <scope>NUCLEOTIDE SEQUENCE [LARGE SCALE GENOMIC DNA]</scope>
    <source>
        <strain evidence="7 8">CCFEE 5311</strain>
    </source>
</reference>
<evidence type="ECO:0000256" key="4">
    <source>
        <dbReference type="ARBA" id="ARBA00022692"/>
    </source>
</evidence>
<organism evidence="7 8">
    <name type="scientific">Friedmanniomyces endolithicus</name>
    <dbReference type="NCBI Taxonomy" id="329885"/>
    <lineage>
        <taxon>Eukaryota</taxon>
        <taxon>Fungi</taxon>
        <taxon>Dikarya</taxon>
        <taxon>Ascomycota</taxon>
        <taxon>Pezizomycotina</taxon>
        <taxon>Dothideomycetes</taxon>
        <taxon>Dothideomycetidae</taxon>
        <taxon>Mycosphaerellales</taxon>
        <taxon>Teratosphaeriaceae</taxon>
        <taxon>Friedmanniomyces</taxon>
    </lineage>
</organism>
<dbReference type="FunFam" id="2.40.160.50:FF:000008">
    <property type="entry name" value="Mitochondrial outer membrane beta-barrel protein Tob55"/>
    <property type="match status" value="1"/>
</dbReference>
<dbReference type="Pfam" id="PF01103">
    <property type="entry name" value="Omp85"/>
    <property type="match status" value="1"/>
</dbReference>
<dbReference type="STRING" id="329885.A0A4U0VM89"/>
<keyword evidence="3" id="KW-1134">Transmembrane beta strand</keyword>
<evidence type="ECO:0000256" key="3">
    <source>
        <dbReference type="ARBA" id="ARBA00022452"/>
    </source>
</evidence>
<accession>A0A4U0VM89</accession>
<dbReference type="PANTHER" id="PTHR12815:SF18">
    <property type="entry name" value="SORTING AND ASSEMBLY MACHINERY COMPONENT 50 HOMOLOG"/>
    <property type="match status" value="1"/>
</dbReference>
<evidence type="ECO:0000256" key="5">
    <source>
        <dbReference type="ARBA" id="ARBA00023136"/>
    </source>
</evidence>
<dbReference type="Proteomes" id="UP000310066">
    <property type="component" value="Unassembled WGS sequence"/>
</dbReference>
<dbReference type="EMBL" id="NAJP01000001">
    <property type="protein sequence ID" value="TKA49536.1"/>
    <property type="molecule type" value="Genomic_DNA"/>
</dbReference>
<keyword evidence="4" id="KW-0812">Transmembrane</keyword>
<evidence type="ECO:0000259" key="6">
    <source>
        <dbReference type="Pfam" id="PF01103"/>
    </source>
</evidence>
<dbReference type="GO" id="GO:0045040">
    <property type="term" value="P:protein insertion into mitochondrial outer membrane"/>
    <property type="evidence" value="ECO:0007669"/>
    <property type="project" value="TreeGrafter"/>
</dbReference>
<keyword evidence="5" id="KW-0472">Membrane</keyword>